<sequence>MFLKLGQVPTIVVSSADSAEHFLKSHDHVFSSRPTHEANTFLDYGTGGLAFSKYGAYWPNMRKFCTIQLLSASKVDSFEPLRKKELQQAVNFLQKAAMDGEVVDLSERIHDVVEDFVYKMVLGRNKDAEHPRVMKNLQDELDNVVGRNKLVEENDLAKLSYLDIKNTSVIINLWAIGRDAKTWSDNAEVFYPERFINSNLDYRGNGLQFMPFGFGRRGCPGMLLGVTTVKLLVAQLVHCFNWELPQNIAPIDLDMTEKSGFSTPRLNHLLAVPRYRSSSYESSWWISKLIFF</sequence>
<comment type="subcellular location">
    <subcellularLocation>
        <location evidence="2">Membrane</location>
    </subcellularLocation>
</comment>
<evidence type="ECO:0008006" key="13">
    <source>
        <dbReference type="Google" id="ProtNLM"/>
    </source>
</evidence>
<evidence type="ECO:0000256" key="1">
    <source>
        <dbReference type="ARBA" id="ARBA00001971"/>
    </source>
</evidence>
<evidence type="ECO:0000256" key="10">
    <source>
        <dbReference type="RuleBase" id="RU000461"/>
    </source>
</evidence>
<dbReference type="Gene3D" id="1.10.630.10">
    <property type="entry name" value="Cytochrome P450"/>
    <property type="match status" value="3"/>
</dbReference>
<evidence type="ECO:0000256" key="4">
    <source>
        <dbReference type="ARBA" id="ARBA00022617"/>
    </source>
</evidence>
<dbReference type="Proteomes" id="UP001603857">
    <property type="component" value="Unassembled WGS sequence"/>
</dbReference>
<dbReference type="AlphaFoldDB" id="A0ABD1N3N7"/>
<keyword evidence="4 10" id="KW-0349">Heme</keyword>
<evidence type="ECO:0000313" key="12">
    <source>
        <dbReference type="Proteomes" id="UP001603857"/>
    </source>
</evidence>
<dbReference type="PANTHER" id="PTHR47943">
    <property type="entry name" value="CYTOCHROME P450 93A3-LIKE"/>
    <property type="match status" value="1"/>
</dbReference>
<dbReference type="Pfam" id="PF00067">
    <property type="entry name" value="p450"/>
    <property type="match status" value="2"/>
</dbReference>
<evidence type="ECO:0000256" key="7">
    <source>
        <dbReference type="ARBA" id="ARBA00023004"/>
    </source>
</evidence>
<keyword evidence="6 10" id="KW-0560">Oxidoreductase</keyword>
<evidence type="ECO:0000256" key="5">
    <source>
        <dbReference type="ARBA" id="ARBA00022723"/>
    </source>
</evidence>
<keyword evidence="12" id="KW-1185">Reference proteome</keyword>
<keyword evidence="8 10" id="KW-0503">Monooxygenase</keyword>
<evidence type="ECO:0000256" key="3">
    <source>
        <dbReference type="ARBA" id="ARBA00010617"/>
    </source>
</evidence>
<dbReference type="GO" id="GO:0016020">
    <property type="term" value="C:membrane"/>
    <property type="evidence" value="ECO:0007669"/>
    <property type="project" value="UniProtKB-SubCell"/>
</dbReference>
<keyword evidence="5 10" id="KW-0479">Metal-binding</keyword>
<accession>A0ABD1N3N7</accession>
<dbReference type="InterPro" id="IPR017972">
    <property type="entry name" value="Cyt_P450_CS"/>
</dbReference>
<evidence type="ECO:0000256" key="8">
    <source>
        <dbReference type="ARBA" id="ARBA00023033"/>
    </source>
</evidence>
<dbReference type="InterPro" id="IPR036396">
    <property type="entry name" value="Cyt_P450_sf"/>
</dbReference>
<dbReference type="PANTHER" id="PTHR47943:SF9">
    <property type="entry name" value="CYTOCHROME P450"/>
    <property type="match status" value="1"/>
</dbReference>
<evidence type="ECO:0000313" key="11">
    <source>
        <dbReference type="EMBL" id="KAL2342496.1"/>
    </source>
</evidence>
<dbReference type="SUPFAM" id="SSF48264">
    <property type="entry name" value="Cytochrome P450"/>
    <property type="match status" value="1"/>
</dbReference>
<evidence type="ECO:0000256" key="2">
    <source>
        <dbReference type="ARBA" id="ARBA00004370"/>
    </source>
</evidence>
<evidence type="ECO:0000256" key="9">
    <source>
        <dbReference type="ARBA" id="ARBA00023136"/>
    </source>
</evidence>
<comment type="caution">
    <text evidence="11">The sequence shown here is derived from an EMBL/GenBank/DDBJ whole genome shotgun (WGS) entry which is preliminary data.</text>
</comment>
<evidence type="ECO:0000256" key="6">
    <source>
        <dbReference type="ARBA" id="ARBA00023002"/>
    </source>
</evidence>
<comment type="similarity">
    <text evidence="3 10">Belongs to the cytochrome P450 family.</text>
</comment>
<organism evidence="11 12">
    <name type="scientific">Flemingia macrophylla</name>
    <dbReference type="NCBI Taxonomy" id="520843"/>
    <lineage>
        <taxon>Eukaryota</taxon>
        <taxon>Viridiplantae</taxon>
        <taxon>Streptophyta</taxon>
        <taxon>Embryophyta</taxon>
        <taxon>Tracheophyta</taxon>
        <taxon>Spermatophyta</taxon>
        <taxon>Magnoliopsida</taxon>
        <taxon>eudicotyledons</taxon>
        <taxon>Gunneridae</taxon>
        <taxon>Pentapetalae</taxon>
        <taxon>rosids</taxon>
        <taxon>fabids</taxon>
        <taxon>Fabales</taxon>
        <taxon>Fabaceae</taxon>
        <taxon>Papilionoideae</taxon>
        <taxon>50 kb inversion clade</taxon>
        <taxon>NPAAA clade</taxon>
        <taxon>indigoferoid/millettioid clade</taxon>
        <taxon>Phaseoleae</taxon>
        <taxon>Flemingia</taxon>
    </lineage>
</organism>
<gene>
    <name evidence="11" type="ORF">Fmac_003781</name>
</gene>
<protein>
    <recommendedName>
        <fullName evidence="13">Cytochrome P450</fullName>
    </recommendedName>
</protein>
<name>A0ABD1N3N7_9FABA</name>
<comment type="cofactor">
    <cofactor evidence="1">
        <name>heme</name>
        <dbReference type="ChEBI" id="CHEBI:30413"/>
    </cofactor>
</comment>
<keyword evidence="7 10" id="KW-0408">Iron</keyword>
<proteinExistence type="inferred from homology"/>
<dbReference type="GO" id="GO:0046872">
    <property type="term" value="F:metal ion binding"/>
    <property type="evidence" value="ECO:0007669"/>
    <property type="project" value="UniProtKB-KW"/>
</dbReference>
<reference evidence="11 12" key="1">
    <citation type="submission" date="2024-08" db="EMBL/GenBank/DDBJ databases">
        <title>Insights into the chromosomal genome structure of Flemingia macrophylla.</title>
        <authorList>
            <person name="Ding Y."/>
            <person name="Zhao Y."/>
            <person name="Bi W."/>
            <person name="Wu M."/>
            <person name="Zhao G."/>
            <person name="Gong Y."/>
            <person name="Li W."/>
            <person name="Zhang P."/>
        </authorList>
    </citation>
    <scope>NUCLEOTIDE SEQUENCE [LARGE SCALE GENOMIC DNA]</scope>
    <source>
        <strain evidence="11">DYQJB</strain>
        <tissue evidence="11">Leaf</tissue>
    </source>
</reference>
<dbReference type="GO" id="GO:0004497">
    <property type="term" value="F:monooxygenase activity"/>
    <property type="evidence" value="ECO:0007669"/>
    <property type="project" value="UniProtKB-KW"/>
</dbReference>
<dbReference type="InterPro" id="IPR001128">
    <property type="entry name" value="Cyt_P450"/>
</dbReference>
<dbReference type="PROSITE" id="PS00086">
    <property type="entry name" value="CYTOCHROME_P450"/>
    <property type="match status" value="1"/>
</dbReference>
<keyword evidence="9" id="KW-0472">Membrane</keyword>
<dbReference type="EMBL" id="JBGMDY010000002">
    <property type="protein sequence ID" value="KAL2342496.1"/>
    <property type="molecule type" value="Genomic_DNA"/>
</dbReference>